<proteinExistence type="predicted"/>
<dbReference type="AlphaFoldDB" id="A0A424YBJ8"/>
<keyword evidence="1" id="KW-0812">Transmembrane</keyword>
<gene>
    <name evidence="2" type="ORF">D5R97_07980</name>
</gene>
<accession>A0A424YBJ8</accession>
<dbReference type="EMBL" id="QZAA01000210">
    <property type="protein sequence ID" value="RQD74327.1"/>
    <property type="molecule type" value="Genomic_DNA"/>
</dbReference>
<reference evidence="2 3" key="1">
    <citation type="submission" date="2018-08" db="EMBL/GenBank/DDBJ databases">
        <title>The metabolism and importance of syntrophic acetate oxidation coupled to methane or sulfide production in haloalkaline environments.</title>
        <authorList>
            <person name="Timmers P.H.A."/>
            <person name="Vavourakis C.D."/>
            <person name="Sorokin D.Y."/>
            <person name="Sinninghe Damste J.S."/>
            <person name="Muyzer G."/>
            <person name="Stams A.J.M."/>
            <person name="Plugge C.M."/>
        </authorList>
    </citation>
    <scope>NUCLEOTIDE SEQUENCE [LARGE SCALE GENOMIC DNA]</scope>
    <source>
        <strain evidence="2">MSAO_Bac1</strain>
    </source>
</reference>
<comment type="caution">
    <text evidence="2">The sequence shown here is derived from an EMBL/GenBank/DDBJ whole genome shotgun (WGS) entry which is preliminary data.</text>
</comment>
<sequence>MREGFKGVKFLSLRALIFLMGVFLLGHPDRKTLRQKKKEKKARLARRNNLDIIDLTPYNAVRIIQNSGCNIVYK</sequence>
<evidence type="ECO:0000313" key="3">
    <source>
        <dbReference type="Proteomes" id="UP000285138"/>
    </source>
</evidence>
<keyword evidence="1" id="KW-1133">Transmembrane helix</keyword>
<name>A0A424YBJ8_9FIRM</name>
<evidence type="ECO:0000313" key="2">
    <source>
        <dbReference type="EMBL" id="RQD74327.1"/>
    </source>
</evidence>
<evidence type="ECO:0000256" key="1">
    <source>
        <dbReference type="SAM" id="Phobius"/>
    </source>
</evidence>
<organism evidence="2 3">
    <name type="scientific">Candidatus Syntrophonatronum acetioxidans</name>
    <dbReference type="NCBI Taxonomy" id="1795816"/>
    <lineage>
        <taxon>Bacteria</taxon>
        <taxon>Bacillati</taxon>
        <taxon>Bacillota</taxon>
        <taxon>Clostridia</taxon>
        <taxon>Eubacteriales</taxon>
        <taxon>Syntrophomonadaceae</taxon>
        <taxon>Candidatus Syntrophonatronum</taxon>
    </lineage>
</organism>
<protein>
    <submittedName>
        <fullName evidence="2">Uncharacterized protein</fullName>
    </submittedName>
</protein>
<keyword evidence="1" id="KW-0472">Membrane</keyword>
<feature type="transmembrane region" description="Helical" evidence="1">
    <location>
        <begin position="12"/>
        <end position="28"/>
    </location>
</feature>
<dbReference type="Proteomes" id="UP000285138">
    <property type="component" value="Unassembled WGS sequence"/>
</dbReference>